<accession>A0A3B4CIF5</accession>
<evidence type="ECO:0000256" key="12">
    <source>
        <dbReference type="SAM" id="Phobius"/>
    </source>
</evidence>
<dbReference type="CDD" id="cd00761">
    <property type="entry name" value="Glyco_tranf_GTA_type"/>
    <property type="match status" value="1"/>
</dbReference>
<feature type="transmembrane region" description="Helical" evidence="12">
    <location>
        <begin position="7"/>
        <end position="25"/>
    </location>
</feature>
<dbReference type="Ensembl" id="ENSPNAT00000035782.2">
    <property type="protein sequence ID" value="ENSPNAP00000010606.1"/>
    <property type="gene ID" value="ENSPNAG00000016172.2"/>
</dbReference>
<evidence type="ECO:0000256" key="2">
    <source>
        <dbReference type="ARBA" id="ARBA00006739"/>
    </source>
</evidence>
<keyword evidence="10 12" id="KW-0472">Membrane</keyword>
<keyword evidence="7" id="KW-0735">Signal-anchor</keyword>
<comment type="subunit">
    <text evidence="3">Homodimer; disulfide-linked.</text>
</comment>
<dbReference type="GeneID" id="108412272"/>
<evidence type="ECO:0000256" key="9">
    <source>
        <dbReference type="ARBA" id="ARBA00023034"/>
    </source>
</evidence>
<keyword evidence="15" id="KW-1185">Reference proteome</keyword>
<dbReference type="STRING" id="42514.ENSPNAP00000010606"/>
<sequence length="483" mass="54976">MQCLLRALCTWIVIAIIVTIILFTLSDEKLFSVTSYPFKWIRNMDCSESFHLRNQSKRLLLSVNRSSCSCEGDHLSSKVPQESLGAVEKRRAEEYRQHQIRTAMNLNKIILALPNSPLQYPIHGLTVIPMKKSLIPGLALHADKRAKYKVSLSVQKGVLSVNNDLKRVQVDGQDQNTLTISSTCLDLINHLLSGVMYSSTVYHIRTSDMVSFSFEDYEAIFPITVRRPSVPVLYDPGEDINSLVTIAIKTFLRYAELKVLIKSIRRFYPDIKIIVADDSLNPENVSGTNIEHYIMPPAQGWFAGRNLAISQVTSKYFLWVDDDYVFNGKTRIESFVEVMEAVPELDVLGGDVDGNQFYFSLMYDVGDENEGGCMSRLFMKVHSPLPGFDGCYLVDGVVNFFLARTDAVRRVGFDPFLKRVAHTEFFIDGLGALMVATCKGFSVGHQKKRKMFPKYNKYRRLMNDEKGKLAHHFFKNHLKCIKY</sequence>
<keyword evidence="8 12" id="KW-1133">Transmembrane helix</keyword>
<dbReference type="SUPFAM" id="SSF53448">
    <property type="entry name" value="Nucleotide-diphospho-sugar transferases"/>
    <property type="match status" value="1"/>
</dbReference>
<dbReference type="InterPro" id="IPR029044">
    <property type="entry name" value="Nucleotide-diphossugar_trans"/>
</dbReference>
<dbReference type="GO" id="GO:1901137">
    <property type="term" value="P:carbohydrate derivative biosynthetic process"/>
    <property type="evidence" value="ECO:0007669"/>
    <property type="project" value="UniProtKB-ARBA"/>
</dbReference>
<feature type="domain" description="Glycosyltransferase 2-like" evidence="13">
    <location>
        <begin position="245"/>
        <end position="347"/>
    </location>
</feature>
<keyword evidence="5" id="KW-0808">Transferase</keyword>
<protein>
    <recommendedName>
        <fullName evidence="13">Glycosyltransferase 2-like domain-containing protein</fullName>
    </recommendedName>
</protein>
<evidence type="ECO:0000256" key="4">
    <source>
        <dbReference type="ARBA" id="ARBA00022676"/>
    </source>
</evidence>
<keyword evidence="4" id="KW-0328">Glycosyltransferase</keyword>
<dbReference type="Gene3D" id="3.90.550.10">
    <property type="entry name" value="Spore Coat Polysaccharide Biosynthesis Protein SpsA, Chain A"/>
    <property type="match status" value="1"/>
</dbReference>
<evidence type="ECO:0000256" key="8">
    <source>
        <dbReference type="ARBA" id="ARBA00022989"/>
    </source>
</evidence>
<dbReference type="AlphaFoldDB" id="A0A3B4CIF5"/>
<reference evidence="14" key="3">
    <citation type="submission" date="2025-09" db="UniProtKB">
        <authorList>
            <consortium name="Ensembl"/>
        </authorList>
    </citation>
    <scope>IDENTIFICATION</scope>
</reference>
<comment type="subcellular location">
    <subcellularLocation>
        <location evidence="1">Golgi apparatus membrane</location>
        <topology evidence="1">Single-pass type II membrane protein</topology>
    </subcellularLocation>
</comment>
<evidence type="ECO:0000256" key="1">
    <source>
        <dbReference type="ARBA" id="ARBA00004323"/>
    </source>
</evidence>
<dbReference type="InterPro" id="IPR011143">
    <property type="entry name" value="GM2_synthase"/>
</dbReference>
<evidence type="ECO:0000256" key="6">
    <source>
        <dbReference type="ARBA" id="ARBA00022692"/>
    </source>
</evidence>
<dbReference type="GO" id="GO:0006047">
    <property type="term" value="P:UDP-N-acetylglucosamine metabolic process"/>
    <property type="evidence" value="ECO:0007669"/>
    <property type="project" value="TreeGrafter"/>
</dbReference>
<name>A0A3B4CIF5_PYGNA</name>
<reference evidence="14" key="2">
    <citation type="submission" date="2025-08" db="UniProtKB">
        <authorList>
            <consortium name="Ensembl"/>
        </authorList>
    </citation>
    <scope>IDENTIFICATION</scope>
</reference>
<dbReference type="PANTHER" id="PTHR15046">
    <property type="entry name" value="GLYCO_TRANS_2-LIKE DOMAIN-CONTAINING PROTEIN"/>
    <property type="match status" value="1"/>
</dbReference>
<dbReference type="RefSeq" id="XP_037400427.1">
    <property type="nucleotide sequence ID" value="XM_037544530.1"/>
</dbReference>
<dbReference type="GO" id="GO:0008376">
    <property type="term" value="F:acetylgalactosaminyltransferase activity"/>
    <property type="evidence" value="ECO:0007669"/>
    <property type="project" value="TreeGrafter"/>
</dbReference>
<dbReference type="PANTHER" id="PTHR15046:SF2">
    <property type="entry name" value="BETA-1,4 N-ACETYLGALACTOSAMINYLTRANSFERASE 2"/>
    <property type="match status" value="1"/>
</dbReference>
<dbReference type="InterPro" id="IPR001173">
    <property type="entry name" value="Glyco_trans_2-like"/>
</dbReference>
<dbReference type="RefSeq" id="XP_037400425.1">
    <property type="nucleotide sequence ID" value="XM_037544528.1"/>
</dbReference>
<evidence type="ECO:0000313" key="14">
    <source>
        <dbReference type="Ensembl" id="ENSPNAP00000010606.1"/>
    </source>
</evidence>
<evidence type="ECO:0000256" key="11">
    <source>
        <dbReference type="ARBA" id="ARBA00023157"/>
    </source>
</evidence>
<comment type="similarity">
    <text evidence="2">Belongs to the glycosyltransferase 2 family.</text>
</comment>
<proteinExistence type="inferred from homology"/>
<dbReference type="GeneTree" id="ENSGT00390000006679"/>
<organism evidence="14 15">
    <name type="scientific">Pygocentrus nattereri</name>
    <name type="common">Red-bellied piranha</name>
    <dbReference type="NCBI Taxonomy" id="42514"/>
    <lineage>
        <taxon>Eukaryota</taxon>
        <taxon>Metazoa</taxon>
        <taxon>Chordata</taxon>
        <taxon>Craniata</taxon>
        <taxon>Vertebrata</taxon>
        <taxon>Euteleostomi</taxon>
        <taxon>Actinopterygii</taxon>
        <taxon>Neopterygii</taxon>
        <taxon>Teleostei</taxon>
        <taxon>Ostariophysi</taxon>
        <taxon>Characiformes</taxon>
        <taxon>Characoidei</taxon>
        <taxon>Pygocentrus</taxon>
    </lineage>
</organism>
<dbReference type="Pfam" id="PF00535">
    <property type="entry name" value="Glycos_transf_2"/>
    <property type="match status" value="1"/>
</dbReference>
<evidence type="ECO:0000259" key="13">
    <source>
        <dbReference type="Pfam" id="PF00535"/>
    </source>
</evidence>
<reference evidence="14 15" key="1">
    <citation type="submission" date="2020-10" db="EMBL/GenBank/DDBJ databases">
        <title>Pygocentrus nattereri (red-bellied piranha) genome, fPygNat1, primary haplotype.</title>
        <authorList>
            <person name="Myers G."/>
            <person name="Meyer A."/>
            <person name="Karagic N."/>
            <person name="Pippel M."/>
            <person name="Winkler S."/>
            <person name="Tracey A."/>
            <person name="Wood J."/>
            <person name="Formenti G."/>
            <person name="Howe K."/>
            <person name="Fedrigo O."/>
            <person name="Jarvis E.D."/>
        </authorList>
    </citation>
    <scope>NUCLEOTIDE SEQUENCE [LARGE SCALE GENOMIC DNA]</scope>
</reference>
<dbReference type="RefSeq" id="XP_037400426.1">
    <property type="nucleotide sequence ID" value="XM_037544529.1"/>
</dbReference>
<keyword evidence="6 12" id="KW-0812">Transmembrane</keyword>
<dbReference type="RefSeq" id="XP_037400424.1">
    <property type="nucleotide sequence ID" value="XM_037544527.1"/>
</dbReference>
<evidence type="ECO:0000256" key="5">
    <source>
        <dbReference type="ARBA" id="ARBA00022679"/>
    </source>
</evidence>
<dbReference type="PIRSF" id="PIRSF000474">
    <property type="entry name" value="GM2_GD2_synthase"/>
    <property type="match status" value="1"/>
</dbReference>
<dbReference type="RefSeq" id="XP_017539729.1">
    <property type="nucleotide sequence ID" value="XM_017684240.2"/>
</dbReference>
<dbReference type="Proteomes" id="UP001501920">
    <property type="component" value="Chromosome 14"/>
</dbReference>
<dbReference type="OrthoDB" id="2139606at2759"/>
<keyword evidence="11" id="KW-1015">Disulfide bond</keyword>
<evidence type="ECO:0000256" key="7">
    <source>
        <dbReference type="ARBA" id="ARBA00022968"/>
    </source>
</evidence>
<evidence type="ECO:0000313" key="15">
    <source>
        <dbReference type="Proteomes" id="UP001501920"/>
    </source>
</evidence>
<evidence type="ECO:0000256" key="10">
    <source>
        <dbReference type="ARBA" id="ARBA00023136"/>
    </source>
</evidence>
<keyword evidence="9" id="KW-0333">Golgi apparatus</keyword>
<dbReference type="GO" id="GO:0019276">
    <property type="term" value="P:UDP-N-acetylgalactosamine metabolic process"/>
    <property type="evidence" value="ECO:0007669"/>
    <property type="project" value="TreeGrafter"/>
</dbReference>
<dbReference type="GO" id="GO:0000139">
    <property type="term" value="C:Golgi membrane"/>
    <property type="evidence" value="ECO:0007669"/>
    <property type="project" value="UniProtKB-SubCell"/>
</dbReference>
<dbReference type="OMA" id="FPECHRV"/>
<evidence type="ECO:0000256" key="3">
    <source>
        <dbReference type="ARBA" id="ARBA00011748"/>
    </source>
</evidence>